<dbReference type="Proteomes" id="UP000479000">
    <property type="component" value="Unassembled WGS sequence"/>
</dbReference>
<name>A0A6H5FW85_9HEMI</name>
<keyword evidence="2" id="KW-1185">Reference proteome</keyword>
<organism evidence="1 2">
    <name type="scientific">Nesidiocoris tenuis</name>
    <dbReference type="NCBI Taxonomy" id="355587"/>
    <lineage>
        <taxon>Eukaryota</taxon>
        <taxon>Metazoa</taxon>
        <taxon>Ecdysozoa</taxon>
        <taxon>Arthropoda</taxon>
        <taxon>Hexapoda</taxon>
        <taxon>Insecta</taxon>
        <taxon>Pterygota</taxon>
        <taxon>Neoptera</taxon>
        <taxon>Paraneoptera</taxon>
        <taxon>Hemiptera</taxon>
        <taxon>Heteroptera</taxon>
        <taxon>Panheteroptera</taxon>
        <taxon>Cimicomorpha</taxon>
        <taxon>Miridae</taxon>
        <taxon>Dicyphina</taxon>
        <taxon>Nesidiocoris</taxon>
    </lineage>
</organism>
<dbReference type="AlphaFoldDB" id="A0A6H5FW85"/>
<reference evidence="1 2" key="1">
    <citation type="submission" date="2020-02" db="EMBL/GenBank/DDBJ databases">
        <authorList>
            <person name="Ferguson B K."/>
        </authorList>
    </citation>
    <scope>NUCLEOTIDE SEQUENCE [LARGE SCALE GENOMIC DNA]</scope>
</reference>
<evidence type="ECO:0000313" key="1">
    <source>
        <dbReference type="EMBL" id="CAA9993725.1"/>
    </source>
</evidence>
<accession>A0A6H5FW85</accession>
<dbReference type="EMBL" id="CADCXU010001125">
    <property type="protein sequence ID" value="CAA9993725.1"/>
    <property type="molecule type" value="Genomic_DNA"/>
</dbReference>
<protein>
    <submittedName>
        <fullName evidence="1">Uncharacterized protein</fullName>
    </submittedName>
</protein>
<proteinExistence type="predicted"/>
<sequence length="110" mass="12242">NGSIVILIRTEHQKKVLLIHIYHKSLPEQVSVYPIFKKFLLNAQSSDREPVKPRLGSVSSVKELQGSMRSDCQQSSTTAVTSAIPADQVKSRIVVTFSKLNSVAWPPDRV</sequence>
<gene>
    <name evidence="1" type="ORF">NTEN_LOCUS614</name>
</gene>
<evidence type="ECO:0000313" key="2">
    <source>
        <dbReference type="Proteomes" id="UP000479000"/>
    </source>
</evidence>
<feature type="non-terminal residue" evidence="1">
    <location>
        <position position="1"/>
    </location>
</feature>